<dbReference type="InterPro" id="IPR012310">
    <property type="entry name" value="DNA_ligase_ATP-dep_cent"/>
</dbReference>
<evidence type="ECO:0000256" key="5">
    <source>
        <dbReference type="ARBA" id="ARBA00023204"/>
    </source>
</evidence>
<accession>A0A368ZU23</accession>
<reference evidence="9 10" key="1">
    <citation type="submission" date="2018-07" db="EMBL/GenBank/DDBJ databases">
        <title>Genomic Encyclopedia of Type Strains, Phase III (KMG-III): the genomes of soil and plant-associated and newly described type strains.</title>
        <authorList>
            <person name="Whitman W."/>
        </authorList>
    </citation>
    <scope>NUCLEOTIDE SEQUENCE [LARGE SCALE GENOMIC DNA]</scope>
    <source>
        <strain evidence="9 10">CECT 7731</strain>
    </source>
</reference>
<feature type="domain" description="ATP-dependent DNA ligase family profile" evidence="8">
    <location>
        <begin position="126"/>
        <end position="237"/>
    </location>
</feature>
<dbReference type="Pfam" id="PF01068">
    <property type="entry name" value="DNA_ligase_A_M"/>
    <property type="match status" value="1"/>
</dbReference>
<dbReference type="CDD" id="cd08041">
    <property type="entry name" value="OBF_kDNA_ligase_like"/>
    <property type="match status" value="1"/>
</dbReference>
<dbReference type="GO" id="GO:0006281">
    <property type="term" value="P:DNA repair"/>
    <property type="evidence" value="ECO:0007669"/>
    <property type="project" value="UniProtKB-KW"/>
</dbReference>
<dbReference type="Gene3D" id="2.40.50.140">
    <property type="entry name" value="Nucleic acid-binding proteins"/>
    <property type="match status" value="1"/>
</dbReference>
<keyword evidence="3" id="KW-0235">DNA replication</keyword>
<dbReference type="GO" id="GO:0006310">
    <property type="term" value="P:DNA recombination"/>
    <property type="evidence" value="ECO:0007669"/>
    <property type="project" value="InterPro"/>
</dbReference>
<comment type="caution">
    <text evidence="9">The sequence shown here is derived from an EMBL/GenBank/DDBJ whole genome shotgun (WGS) entry which is preliminary data.</text>
</comment>
<dbReference type="Gene3D" id="3.30.470.30">
    <property type="entry name" value="DNA ligase/mRNA capping enzyme"/>
    <property type="match status" value="1"/>
</dbReference>
<keyword evidence="4" id="KW-0227">DNA damage</keyword>
<evidence type="ECO:0000313" key="9">
    <source>
        <dbReference type="EMBL" id="RCW97046.1"/>
    </source>
</evidence>
<dbReference type="OrthoDB" id="9782700at2"/>
<evidence type="ECO:0000256" key="4">
    <source>
        <dbReference type="ARBA" id="ARBA00022763"/>
    </source>
</evidence>
<sequence length="279" mass="32251">MFIFKKWLVCVLLLPLFVLAEPDVQLAKVYSDDTQIQDYLVSEKYDGIRGIWTGSELLTRQGNVINAPSWFTEKLPPVWLDGELWSKRNDFAYIMSTVSKQVPIDSEWRNIYYMVFDAPDKARLFTFYERYQRYTAIVTDLNLPHVLPVEQFSVNTTDELNKLLSSYTDKGAEGLMLQRKLARFESGRTDNLLKLKPHMDAEAEVVEILKGSGKYQDVMGSLVVKMPSGLRFKIGTGFTDAERENPPKVGEIITYKYHGFTERGVPRFASYMRIRDTHF</sequence>
<evidence type="ECO:0000256" key="3">
    <source>
        <dbReference type="ARBA" id="ARBA00022705"/>
    </source>
</evidence>
<evidence type="ECO:0000256" key="1">
    <source>
        <dbReference type="ARBA" id="ARBA00001968"/>
    </source>
</evidence>
<dbReference type="RefSeq" id="WP_114413075.1">
    <property type="nucleotide sequence ID" value="NZ_QPJQ01000032.1"/>
</dbReference>
<dbReference type="PROSITE" id="PS50160">
    <property type="entry name" value="DNA_LIGASE_A3"/>
    <property type="match status" value="1"/>
</dbReference>
<dbReference type="PANTHER" id="PTHR47810">
    <property type="entry name" value="DNA LIGASE"/>
    <property type="match status" value="1"/>
</dbReference>
<dbReference type="Proteomes" id="UP000253506">
    <property type="component" value="Unassembled WGS sequence"/>
</dbReference>
<dbReference type="SUPFAM" id="SSF56091">
    <property type="entry name" value="DNA ligase/mRNA capping enzyme, catalytic domain"/>
    <property type="match status" value="1"/>
</dbReference>
<name>A0A368ZU23_9GAMM</name>
<evidence type="ECO:0000259" key="8">
    <source>
        <dbReference type="PROSITE" id="PS50160"/>
    </source>
</evidence>
<feature type="signal peptide" evidence="7">
    <location>
        <begin position="1"/>
        <end position="20"/>
    </location>
</feature>
<comment type="cofactor">
    <cofactor evidence="1">
        <name>a divalent metal cation</name>
        <dbReference type="ChEBI" id="CHEBI:60240"/>
    </cofactor>
</comment>
<evidence type="ECO:0000256" key="6">
    <source>
        <dbReference type="ARBA" id="ARBA00034003"/>
    </source>
</evidence>
<dbReference type="AlphaFoldDB" id="A0A368ZU23"/>
<dbReference type="NCBIfam" id="NF006592">
    <property type="entry name" value="PRK09125.1"/>
    <property type="match status" value="1"/>
</dbReference>
<dbReference type="Pfam" id="PF14743">
    <property type="entry name" value="DNA_ligase_OB_2"/>
    <property type="match status" value="1"/>
</dbReference>
<keyword evidence="5" id="KW-0234">DNA repair</keyword>
<dbReference type="EMBL" id="QPJQ01000032">
    <property type="protein sequence ID" value="RCW97046.1"/>
    <property type="molecule type" value="Genomic_DNA"/>
</dbReference>
<organism evidence="9 10">
    <name type="scientific">Marinomonas foliarum</name>
    <dbReference type="NCBI Taxonomy" id="491950"/>
    <lineage>
        <taxon>Bacteria</taxon>
        <taxon>Pseudomonadati</taxon>
        <taxon>Pseudomonadota</taxon>
        <taxon>Gammaproteobacteria</taxon>
        <taxon>Oceanospirillales</taxon>
        <taxon>Oceanospirillaceae</taxon>
        <taxon>Marinomonas</taxon>
    </lineage>
</organism>
<dbReference type="GO" id="GO:0005524">
    <property type="term" value="F:ATP binding"/>
    <property type="evidence" value="ECO:0007669"/>
    <property type="project" value="InterPro"/>
</dbReference>
<protein>
    <submittedName>
        <fullName evidence="9">DNA ligase-1</fullName>
    </submittedName>
</protein>
<dbReference type="Gene3D" id="3.30.1490.70">
    <property type="match status" value="1"/>
</dbReference>
<comment type="catalytic activity">
    <reaction evidence="6">
        <text>ATP + (deoxyribonucleotide)n-3'-hydroxyl + 5'-phospho-(deoxyribonucleotide)m = (deoxyribonucleotide)n+m + AMP + diphosphate.</text>
        <dbReference type="EC" id="6.5.1.1"/>
    </reaction>
</comment>
<evidence type="ECO:0000256" key="7">
    <source>
        <dbReference type="SAM" id="SignalP"/>
    </source>
</evidence>
<keyword evidence="7" id="KW-0732">Signal</keyword>
<dbReference type="SUPFAM" id="SSF50249">
    <property type="entry name" value="Nucleic acid-binding proteins"/>
    <property type="match status" value="1"/>
</dbReference>
<evidence type="ECO:0000313" key="10">
    <source>
        <dbReference type="Proteomes" id="UP000253506"/>
    </source>
</evidence>
<dbReference type="InterPro" id="IPR050326">
    <property type="entry name" value="NAD_dep_DNA_ligaseB"/>
</dbReference>
<dbReference type="InterPro" id="IPR029319">
    <property type="entry name" value="DNA_ligase_OB"/>
</dbReference>
<dbReference type="PANTHER" id="PTHR47810:SF1">
    <property type="entry name" value="DNA LIGASE B"/>
    <property type="match status" value="1"/>
</dbReference>
<keyword evidence="2 9" id="KW-0436">Ligase</keyword>
<dbReference type="GO" id="GO:0003910">
    <property type="term" value="F:DNA ligase (ATP) activity"/>
    <property type="evidence" value="ECO:0007669"/>
    <property type="project" value="UniProtKB-EC"/>
</dbReference>
<feature type="chain" id="PRO_5016670161" evidence="7">
    <location>
        <begin position="21"/>
        <end position="279"/>
    </location>
</feature>
<proteinExistence type="predicted"/>
<dbReference type="GO" id="GO:0006260">
    <property type="term" value="P:DNA replication"/>
    <property type="evidence" value="ECO:0007669"/>
    <property type="project" value="UniProtKB-KW"/>
</dbReference>
<dbReference type="CDD" id="cd07896">
    <property type="entry name" value="Adenylation_kDNA_ligase_like"/>
    <property type="match status" value="1"/>
</dbReference>
<dbReference type="InterPro" id="IPR012340">
    <property type="entry name" value="NA-bd_OB-fold"/>
</dbReference>
<evidence type="ECO:0000256" key="2">
    <source>
        <dbReference type="ARBA" id="ARBA00022598"/>
    </source>
</evidence>
<gene>
    <name evidence="9" type="ORF">DFP77_13238</name>
</gene>